<dbReference type="InterPro" id="IPR015424">
    <property type="entry name" value="PyrdxlP-dep_Trfase"/>
</dbReference>
<dbReference type="AlphaFoldDB" id="A0A2A2GA46"/>
<evidence type="ECO:0000259" key="2">
    <source>
        <dbReference type="Pfam" id="PF00266"/>
    </source>
</evidence>
<dbReference type="Proteomes" id="UP000218831">
    <property type="component" value="Unassembled WGS sequence"/>
</dbReference>
<organism evidence="3 4">
    <name type="scientific">Fodinibius salipaludis</name>
    <dbReference type="NCBI Taxonomy" id="2032627"/>
    <lineage>
        <taxon>Bacteria</taxon>
        <taxon>Pseudomonadati</taxon>
        <taxon>Balneolota</taxon>
        <taxon>Balneolia</taxon>
        <taxon>Balneolales</taxon>
        <taxon>Balneolaceae</taxon>
        <taxon>Fodinibius</taxon>
    </lineage>
</organism>
<dbReference type="RefSeq" id="WP_095606002.1">
    <property type="nucleotide sequence ID" value="NZ_NSKE01000004.1"/>
</dbReference>
<dbReference type="Gene3D" id="3.90.1150.10">
    <property type="entry name" value="Aspartate Aminotransferase, domain 1"/>
    <property type="match status" value="1"/>
</dbReference>
<keyword evidence="3" id="KW-0808">Transferase</keyword>
<comment type="caution">
    <text evidence="3">The sequence shown here is derived from an EMBL/GenBank/DDBJ whole genome shotgun (WGS) entry which is preliminary data.</text>
</comment>
<gene>
    <name evidence="3" type="ORF">CK503_06590</name>
</gene>
<keyword evidence="3" id="KW-0032">Aminotransferase</keyword>
<dbReference type="InterPro" id="IPR015422">
    <property type="entry name" value="PyrdxlP-dep_Trfase_small"/>
</dbReference>
<keyword evidence="4" id="KW-1185">Reference proteome</keyword>
<proteinExistence type="predicted"/>
<keyword evidence="1" id="KW-0663">Pyridoxal phosphate</keyword>
<dbReference type="InterPro" id="IPR000192">
    <property type="entry name" value="Aminotrans_V_dom"/>
</dbReference>
<reference evidence="3 4" key="1">
    <citation type="submission" date="2017-08" db="EMBL/GenBank/DDBJ databases">
        <title>Aliifodinibius alkalisoli sp. nov., isolated from saline alkaline soil.</title>
        <authorList>
            <person name="Liu D."/>
            <person name="Zhang G."/>
        </authorList>
    </citation>
    <scope>NUCLEOTIDE SEQUENCE [LARGE SCALE GENOMIC DNA]</scope>
    <source>
        <strain evidence="3 4">WN023</strain>
    </source>
</reference>
<dbReference type="Pfam" id="PF00266">
    <property type="entry name" value="Aminotran_5"/>
    <property type="match status" value="1"/>
</dbReference>
<sequence>MDCQKLLFSLPDDHHYLNCSYLSPLLQSVEEAGIQGIKGKNNPWEVTPDHFFGDSNTLRSLFAKLVNAPKAKDIAIMPAVSYGLSTVAKNINPAKGSSIVICGKQFPSNVYAWKRFCEEHNCQLKVVDPPEGFDNRGQKWNKRILDAIDSDTLLVALGNVHWTDGTWFDIKTIGAKTRNNDAYFVIDGTQSVGAMPIDVQEIQADALICAGYKWLMGPYAITLGYLGPRLQNGIPLEEGWIVRKNSEDFSGLVDYEDGYQPGAQRFDMGERSNFILVPMMIEAIKQILDWKPQNIQRYCKQLTADLEKDLPDYGYQIEETDWRAGHMFGIRLPASVSLKKLQRQLDEHNIHVSVRGSAVRVAPNVYNDEKDIAMLHDVLNDVANDA</sequence>
<dbReference type="PANTHER" id="PTHR43586:SF15">
    <property type="entry name" value="BLR3095 PROTEIN"/>
    <property type="match status" value="1"/>
</dbReference>
<dbReference type="EMBL" id="NSKE01000004">
    <property type="protein sequence ID" value="PAU94461.1"/>
    <property type="molecule type" value="Genomic_DNA"/>
</dbReference>
<evidence type="ECO:0000313" key="3">
    <source>
        <dbReference type="EMBL" id="PAU94461.1"/>
    </source>
</evidence>
<dbReference type="OrthoDB" id="513408at2"/>
<name>A0A2A2GA46_9BACT</name>
<dbReference type="InterPro" id="IPR015421">
    <property type="entry name" value="PyrdxlP-dep_Trfase_major"/>
</dbReference>
<accession>A0A2A2GA46</accession>
<dbReference type="Gene3D" id="3.40.640.10">
    <property type="entry name" value="Type I PLP-dependent aspartate aminotransferase-like (Major domain)"/>
    <property type="match status" value="1"/>
</dbReference>
<protein>
    <submittedName>
        <fullName evidence="3">Aminotransferase</fullName>
    </submittedName>
</protein>
<evidence type="ECO:0000313" key="4">
    <source>
        <dbReference type="Proteomes" id="UP000218831"/>
    </source>
</evidence>
<evidence type="ECO:0000256" key="1">
    <source>
        <dbReference type="ARBA" id="ARBA00022898"/>
    </source>
</evidence>
<dbReference type="PANTHER" id="PTHR43586">
    <property type="entry name" value="CYSTEINE DESULFURASE"/>
    <property type="match status" value="1"/>
</dbReference>
<dbReference type="GO" id="GO:0008483">
    <property type="term" value="F:transaminase activity"/>
    <property type="evidence" value="ECO:0007669"/>
    <property type="project" value="UniProtKB-KW"/>
</dbReference>
<dbReference type="SUPFAM" id="SSF53383">
    <property type="entry name" value="PLP-dependent transferases"/>
    <property type="match status" value="1"/>
</dbReference>
<feature type="domain" description="Aminotransferase class V" evidence="2">
    <location>
        <begin position="56"/>
        <end position="359"/>
    </location>
</feature>